<keyword evidence="2" id="KW-0808">Transferase</keyword>
<dbReference type="Gene3D" id="3.90.550.10">
    <property type="entry name" value="Spore Coat Polysaccharide Biosynthesis Protein SpsA, Chain A"/>
    <property type="match status" value="1"/>
</dbReference>
<dbReference type="CAZy" id="GT2">
    <property type="family name" value="Glycosyltransferase Family 2"/>
</dbReference>
<dbReference type="CDD" id="cd02511">
    <property type="entry name" value="Beta4Glucosyltransferase"/>
    <property type="match status" value="1"/>
</dbReference>
<dbReference type="InterPro" id="IPR029044">
    <property type="entry name" value="Nucleotide-diphossugar_trans"/>
</dbReference>
<dbReference type="GO" id="GO:0016740">
    <property type="term" value="F:transferase activity"/>
    <property type="evidence" value="ECO:0007669"/>
    <property type="project" value="UniProtKB-KW"/>
</dbReference>
<organism evidence="2 3">
    <name type="scientific">Agathobacter rectalis (strain ATCC 33656 / DSM 3377 / JCM 17463 / KCTC 5835 / VPI 0990)</name>
    <name type="common">Eubacterium rectale</name>
    <dbReference type="NCBI Taxonomy" id="515619"/>
    <lineage>
        <taxon>Bacteria</taxon>
        <taxon>Bacillati</taxon>
        <taxon>Bacillota</taxon>
        <taxon>Clostridia</taxon>
        <taxon>Lachnospirales</taxon>
        <taxon>Lachnospiraceae</taxon>
        <taxon>Agathobacter</taxon>
    </lineage>
</organism>
<dbReference type="SUPFAM" id="SSF53448">
    <property type="entry name" value="Nucleotide-diphospho-sugar transferases"/>
    <property type="match status" value="1"/>
</dbReference>
<dbReference type="AlphaFoldDB" id="C4Z8H5"/>
<protein>
    <submittedName>
        <fullName evidence="2">Glycosyltransferase Family 2 candidate b-glycosyltransferase</fullName>
    </submittedName>
</protein>
<dbReference type="Proteomes" id="UP000001477">
    <property type="component" value="Chromosome"/>
</dbReference>
<dbReference type="InterPro" id="IPR001173">
    <property type="entry name" value="Glyco_trans_2-like"/>
</dbReference>
<reference evidence="2 3" key="1">
    <citation type="journal article" date="2009" name="Proc. Natl. Acad. Sci. U.S.A.">
        <title>Characterizing a model human gut microbiota composed of members of its two dominant bacterial phyla.</title>
        <authorList>
            <person name="Mahowald M.A."/>
            <person name="Rey F.E."/>
            <person name="Seedorf H."/>
            <person name="Turnbaugh P.J."/>
            <person name="Fulton R.S."/>
            <person name="Wollam A."/>
            <person name="Shah N."/>
            <person name="Wang C."/>
            <person name="Magrini V."/>
            <person name="Wilson R.K."/>
            <person name="Cantarel B.L."/>
            <person name="Coutinho P.M."/>
            <person name="Henrissat B."/>
            <person name="Crock L.W."/>
            <person name="Russell A."/>
            <person name="Verberkmoes N.C."/>
            <person name="Hettich R.L."/>
            <person name="Gordon J.I."/>
        </authorList>
    </citation>
    <scope>NUCLEOTIDE SEQUENCE [LARGE SCALE GENOMIC DNA]</scope>
    <source>
        <strain evidence="3">ATCC 33656 / DSM 3377 / JCM 17463 / KCTC 5835 / LMG 30912 / VPI 0990</strain>
    </source>
</reference>
<dbReference type="KEGG" id="ere:EUBREC_3074"/>
<accession>C4Z8H5</accession>
<dbReference type="PANTHER" id="PTHR43630">
    <property type="entry name" value="POLY-BETA-1,6-N-ACETYL-D-GLUCOSAMINE SYNTHASE"/>
    <property type="match status" value="1"/>
</dbReference>
<evidence type="ECO:0000313" key="3">
    <source>
        <dbReference type="Proteomes" id="UP000001477"/>
    </source>
</evidence>
<dbReference type="EMBL" id="CP001107">
    <property type="protein sequence ID" value="ACR76802.1"/>
    <property type="molecule type" value="Genomic_DNA"/>
</dbReference>
<name>C4Z8H5_AGARV</name>
<dbReference type="HOGENOM" id="CLU_023736_0_0_9"/>
<proteinExistence type="predicted"/>
<evidence type="ECO:0000259" key="1">
    <source>
        <dbReference type="Pfam" id="PF00535"/>
    </source>
</evidence>
<feature type="domain" description="Glycosyltransferase 2-like" evidence="1">
    <location>
        <begin position="9"/>
        <end position="146"/>
    </location>
</feature>
<evidence type="ECO:0000313" key="2">
    <source>
        <dbReference type="EMBL" id="ACR76802.1"/>
    </source>
</evidence>
<sequence>MEINMITISLCMIVKNEEEVLERCLNSLKGLMDEIIIVDTGSTDSTKEIAARYTDKIYDFSWCDDFAAARNFSFSKATQEYIYAPDADEVLDDTNRRRFMMLKAALLPEIEIVQMKYITPSKFNTVQNSSSEYRPKLFKRLRTFTWINPVHETVRLEPVVYDSDICIQHLPQGTHGKRDFTIFKRSFEKNGTLPKSIATMYAKELLKCGSPEDFTNALPYFQGEYRNSPDIESTCVLSRYYRMNGDYDKFFSVALKNVAVDGCSEVCCELGAYYFDKADYEEASLWYYNAAFETKPVLDVECGGGKALHALSECYSRWADEKQKKLDSLPPKSRNVFKGDKELIDSLRSQAADYQKQAEEWMLPEGD</sequence>
<dbReference type="SUPFAM" id="SSF81901">
    <property type="entry name" value="HCP-like"/>
    <property type="match status" value="1"/>
</dbReference>
<dbReference type="STRING" id="515619.EUBREC_3074"/>
<dbReference type="PaxDb" id="515619-EUBREC_3074"/>
<gene>
    <name evidence="2" type="ordered locus">EUBREC_3074</name>
</gene>
<dbReference type="Pfam" id="PF00535">
    <property type="entry name" value="Glycos_transf_2"/>
    <property type="match status" value="1"/>
</dbReference>
<dbReference type="PANTHER" id="PTHR43630:SF2">
    <property type="entry name" value="GLYCOSYLTRANSFERASE"/>
    <property type="match status" value="1"/>
</dbReference>